<dbReference type="InterPro" id="IPR050763">
    <property type="entry name" value="ABC_transporter_ATP-binding"/>
</dbReference>
<keyword evidence="3" id="KW-1003">Cell membrane</keyword>
<dbReference type="NCBIfam" id="TIGR01188">
    <property type="entry name" value="drrA"/>
    <property type="match status" value="1"/>
</dbReference>
<dbReference type="GO" id="GO:0043215">
    <property type="term" value="P:daunorubicin transport"/>
    <property type="evidence" value="ECO:0007669"/>
    <property type="project" value="InterPro"/>
</dbReference>
<dbReference type="FunFam" id="3.40.50.300:FF:000589">
    <property type="entry name" value="ABC transporter, ATP-binding subunit"/>
    <property type="match status" value="1"/>
</dbReference>
<dbReference type="EMBL" id="BJUB01000004">
    <property type="protein sequence ID" value="GEK21231.1"/>
    <property type="molecule type" value="Genomic_DNA"/>
</dbReference>
<accession>A0A510V5L7</accession>
<keyword evidence="7" id="KW-0472">Membrane</keyword>
<reference evidence="12 13" key="1">
    <citation type="submission" date="2019-07" db="EMBL/GenBank/DDBJ databases">
        <title>Whole genome shotgun sequence of Cellulomonas xylanilytica NBRC 101102.</title>
        <authorList>
            <person name="Hosoyama A."/>
            <person name="Uohara A."/>
            <person name="Ohji S."/>
            <person name="Ichikawa N."/>
        </authorList>
    </citation>
    <scope>NUCLEOTIDE SEQUENCE [LARGE SCALE GENOMIC DNA]</scope>
    <source>
        <strain evidence="12 13">NBRC 101102</strain>
    </source>
</reference>
<dbReference type="SMART" id="SM00382">
    <property type="entry name" value="AAA"/>
    <property type="match status" value="1"/>
</dbReference>
<dbReference type="RefSeq" id="WP_146927038.1">
    <property type="nucleotide sequence ID" value="NZ_BJUB01000004.1"/>
</dbReference>
<dbReference type="AlphaFoldDB" id="A0A510V5L7"/>
<comment type="similarity">
    <text evidence="9">Belongs to the ABC transporter superfamily. Drug exporter-1 (DrugE1) (TC 3.A.1.105) family.</text>
</comment>
<dbReference type="InterPro" id="IPR003593">
    <property type="entry name" value="AAA+_ATPase"/>
</dbReference>
<evidence type="ECO:0000256" key="4">
    <source>
        <dbReference type="ARBA" id="ARBA00022741"/>
    </source>
</evidence>
<evidence type="ECO:0000313" key="13">
    <source>
        <dbReference type="Proteomes" id="UP000321118"/>
    </source>
</evidence>
<evidence type="ECO:0000259" key="11">
    <source>
        <dbReference type="PROSITE" id="PS50893"/>
    </source>
</evidence>
<comment type="subcellular location">
    <subcellularLocation>
        <location evidence="1">Cell membrane</location>
        <topology evidence="1">Peripheral membrane protein</topology>
        <orientation evidence="1">Cytoplasmic side</orientation>
    </subcellularLocation>
</comment>
<keyword evidence="4" id="KW-0547">Nucleotide-binding</keyword>
<dbReference type="Gene3D" id="3.40.50.300">
    <property type="entry name" value="P-loop containing nucleotide triphosphate hydrolases"/>
    <property type="match status" value="1"/>
</dbReference>
<dbReference type="GO" id="GO:0005886">
    <property type="term" value="C:plasma membrane"/>
    <property type="evidence" value="ECO:0007669"/>
    <property type="project" value="UniProtKB-SubCell"/>
</dbReference>
<dbReference type="GO" id="GO:0005524">
    <property type="term" value="F:ATP binding"/>
    <property type="evidence" value="ECO:0007669"/>
    <property type="project" value="UniProtKB-KW"/>
</dbReference>
<dbReference type="PANTHER" id="PTHR42711:SF19">
    <property type="entry name" value="DOXORUBICIN RESISTANCE ATP-BINDING PROTEIN DRRA"/>
    <property type="match status" value="1"/>
</dbReference>
<evidence type="ECO:0000256" key="9">
    <source>
        <dbReference type="ARBA" id="ARBA00049985"/>
    </source>
</evidence>
<proteinExistence type="inferred from homology"/>
<evidence type="ECO:0000256" key="3">
    <source>
        <dbReference type="ARBA" id="ARBA00022475"/>
    </source>
</evidence>
<dbReference type="Proteomes" id="UP000321118">
    <property type="component" value="Unassembled WGS sequence"/>
</dbReference>
<evidence type="ECO:0000256" key="2">
    <source>
        <dbReference type="ARBA" id="ARBA00022448"/>
    </source>
</evidence>
<keyword evidence="6" id="KW-1278">Translocase</keyword>
<feature type="region of interest" description="Disordered" evidence="10">
    <location>
        <begin position="311"/>
        <end position="355"/>
    </location>
</feature>
<dbReference type="GO" id="GO:1900753">
    <property type="term" value="P:doxorubicin transport"/>
    <property type="evidence" value="ECO:0007669"/>
    <property type="project" value="InterPro"/>
</dbReference>
<dbReference type="OrthoDB" id="9804819at2"/>
<comment type="caution">
    <text evidence="12">The sequence shown here is derived from an EMBL/GenBank/DDBJ whole genome shotgun (WGS) entry which is preliminary data.</text>
</comment>
<dbReference type="PROSITE" id="PS50893">
    <property type="entry name" value="ABC_TRANSPORTER_2"/>
    <property type="match status" value="1"/>
</dbReference>
<dbReference type="InterPro" id="IPR003439">
    <property type="entry name" value="ABC_transporter-like_ATP-bd"/>
</dbReference>
<gene>
    <name evidence="12" type="ORF">CXY01_17510</name>
</gene>
<dbReference type="PROSITE" id="PS00211">
    <property type="entry name" value="ABC_TRANSPORTER_1"/>
    <property type="match status" value="1"/>
</dbReference>
<keyword evidence="2" id="KW-0813">Transport</keyword>
<dbReference type="InterPro" id="IPR005894">
    <property type="entry name" value="DrrA"/>
</dbReference>
<dbReference type="InterPro" id="IPR027417">
    <property type="entry name" value="P-loop_NTPase"/>
</dbReference>
<evidence type="ECO:0000256" key="10">
    <source>
        <dbReference type="SAM" id="MobiDB-lite"/>
    </source>
</evidence>
<dbReference type="Pfam" id="PF00005">
    <property type="entry name" value="ABC_tran"/>
    <property type="match status" value="1"/>
</dbReference>
<dbReference type="SUPFAM" id="SSF52540">
    <property type="entry name" value="P-loop containing nucleoside triphosphate hydrolases"/>
    <property type="match status" value="1"/>
</dbReference>
<name>A0A510V5L7_9CELL</name>
<evidence type="ECO:0000256" key="7">
    <source>
        <dbReference type="ARBA" id="ARBA00023136"/>
    </source>
</evidence>
<evidence type="ECO:0000313" key="12">
    <source>
        <dbReference type="EMBL" id="GEK21231.1"/>
    </source>
</evidence>
<evidence type="ECO:0000256" key="1">
    <source>
        <dbReference type="ARBA" id="ARBA00004413"/>
    </source>
</evidence>
<protein>
    <submittedName>
        <fullName evidence="12">Daunorubicin resistance protein DrrA family ABC transporter ATP-binding protein</fullName>
    </submittedName>
</protein>
<dbReference type="GO" id="GO:0046677">
    <property type="term" value="P:response to antibiotic"/>
    <property type="evidence" value="ECO:0007669"/>
    <property type="project" value="UniProtKB-KW"/>
</dbReference>
<keyword evidence="5 12" id="KW-0067">ATP-binding</keyword>
<dbReference type="InterPro" id="IPR017871">
    <property type="entry name" value="ABC_transporter-like_CS"/>
</dbReference>
<evidence type="ECO:0000256" key="6">
    <source>
        <dbReference type="ARBA" id="ARBA00022967"/>
    </source>
</evidence>
<evidence type="ECO:0000256" key="5">
    <source>
        <dbReference type="ARBA" id="ARBA00022840"/>
    </source>
</evidence>
<dbReference type="GO" id="GO:0016887">
    <property type="term" value="F:ATP hydrolysis activity"/>
    <property type="evidence" value="ECO:0007669"/>
    <property type="project" value="InterPro"/>
</dbReference>
<evidence type="ECO:0000256" key="8">
    <source>
        <dbReference type="ARBA" id="ARBA00023251"/>
    </source>
</evidence>
<organism evidence="12 13">
    <name type="scientific">Cellulomonas xylanilytica</name>
    <dbReference type="NCBI Taxonomy" id="233583"/>
    <lineage>
        <taxon>Bacteria</taxon>
        <taxon>Bacillati</taxon>
        <taxon>Actinomycetota</taxon>
        <taxon>Actinomycetes</taxon>
        <taxon>Micrococcales</taxon>
        <taxon>Cellulomonadaceae</taxon>
        <taxon>Cellulomonas</taxon>
    </lineage>
</organism>
<keyword evidence="8" id="KW-0046">Antibiotic resistance</keyword>
<keyword evidence="13" id="KW-1185">Reference proteome</keyword>
<feature type="domain" description="ABC transporter" evidence="11">
    <location>
        <begin position="5"/>
        <end position="235"/>
    </location>
</feature>
<feature type="compositionally biased region" description="Low complexity" evidence="10">
    <location>
        <begin position="334"/>
        <end position="343"/>
    </location>
</feature>
<sequence>MADAITAQGLVKRYKTVTALDGVDLSVPTGSVLGLLGPNGAGKTTIVRILTTLLRPDEGSATVAGVDVLAKPREVRRRIGLSGQYAAVDEYLTGFENLDMIGRLYHLGVKRSRERARELLASFRLEDAADRPSKTYSGGMRRRLDLAGALVADPPIIFLDEPTTGLDPRGRTEMWEVIQNLVAGGTTLLLTTQYLEEADLLADDIVVIDHGKIIAQGTADQLKTQVGGERLELTVRDPGTLLAARDLLEPLGVGKAALDEGRRTLLMPISGGAQVLTEALRVLDDATIGIDDVGLRRPTLDDVFLSLTGHASEEDGQAGEQPDQDRPPVPPDTPAATPTGPGRHAATDTSSTGGA</sequence>
<dbReference type="PANTHER" id="PTHR42711">
    <property type="entry name" value="ABC TRANSPORTER ATP-BINDING PROTEIN"/>
    <property type="match status" value="1"/>
</dbReference>